<reference evidence="2 3" key="1">
    <citation type="submission" date="2016-10" db="EMBL/GenBank/DDBJ databases">
        <authorList>
            <person name="de Groot N.N."/>
        </authorList>
    </citation>
    <scope>NUCLEOTIDE SEQUENCE [LARGE SCALE GENOMIC DNA]</scope>
    <source>
        <strain evidence="2 3">DSM 6793</strain>
    </source>
</reference>
<organism evidence="2 3">
    <name type="scientific">Flexibacter flexilis DSM 6793</name>
    <dbReference type="NCBI Taxonomy" id="927664"/>
    <lineage>
        <taxon>Bacteria</taxon>
        <taxon>Pseudomonadati</taxon>
        <taxon>Bacteroidota</taxon>
        <taxon>Cytophagia</taxon>
        <taxon>Cytophagales</taxon>
        <taxon>Flexibacteraceae</taxon>
        <taxon>Flexibacter</taxon>
    </lineage>
</organism>
<dbReference type="RefSeq" id="WP_091505537.1">
    <property type="nucleotide sequence ID" value="NZ_FOLE01000001.1"/>
</dbReference>
<name>A0A1I1D7W5_9BACT</name>
<dbReference type="Proteomes" id="UP000199514">
    <property type="component" value="Unassembled WGS sequence"/>
</dbReference>
<dbReference type="InterPro" id="IPR038081">
    <property type="entry name" value="CalX-like_sf"/>
</dbReference>
<dbReference type="Pfam" id="PF14064">
    <property type="entry name" value="HmuY"/>
    <property type="match status" value="1"/>
</dbReference>
<keyword evidence="1" id="KW-0732">Signal</keyword>
<protein>
    <submittedName>
        <fullName evidence="2">HmuY protein</fullName>
    </submittedName>
</protein>
<dbReference type="Gene3D" id="2.60.40.2030">
    <property type="match status" value="1"/>
</dbReference>
<evidence type="ECO:0000256" key="1">
    <source>
        <dbReference type="SAM" id="SignalP"/>
    </source>
</evidence>
<dbReference type="InterPro" id="IPR025921">
    <property type="entry name" value="HmuY"/>
</dbReference>
<feature type="chain" id="PRO_5011531991" evidence="1">
    <location>
        <begin position="23"/>
        <end position="459"/>
    </location>
</feature>
<sequence>MKKFFNRLFIVCALAVSVAACKDDDTELPDNLASFTTTTQGIESNEATVQLTLSRAADAATTLNIELNSNVLTYGNEYTTDPAAANGVLAVSVAAGQSTASFKVKKKDGLFLNGDEYVTFKIKSATSPVLVGTDNQLKLSFAAITSTGSTQTLQGKTAESNYTNGVYVDLSANQSTAVARKSWNLGFYNGGQYRVILNPAYQSTAAATSKTDISAVTLADTSAVANLNFSPGAEGSLALVDYWDGDLTKTAFAEVSANDAENKVYLVAFEGSKNKDQWFKVKVSRSGAGYKVQFARIGSTTIQTLEIPSQSDYNFTFASLETAAVVSAEPRKASWDIQWSYSTSNAGTTPPTPYWFQDFILLNYAAGAQAAEVLESTVTYANYTESNIATTTFSGARDAIGSKWRATSGATTGIKHDRFYVVKDPAGNVYKLKFVSMGLASDGGERGKPVIEYTLVKKN</sequence>
<dbReference type="OrthoDB" id="1091850at2"/>
<feature type="signal peptide" evidence="1">
    <location>
        <begin position="1"/>
        <end position="22"/>
    </location>
</feature>
<accession>A0A1I1D7W5</accession>
<dbReference type="AlphaFoldDB" id="A0A1I1D7W5"/>
<gene>
    <name evidence="2" type="ORF">SAMN05421780_10138</name>
</gene>
<proteinExistence type="predicted"/>
<evidence type="ECO:0000313" key="3">
    <source>
        <dbReference type="Proteomes" id="UP000199514"/>
    </source>
</evidence>
<keyword evidence="3" id="KW-1185">Reference proteome</keyword>
<dbReference type="PROSITE" id="PS51257">
    <property type="entry name" value="PROKAR_LIPOPROTEIN"/>
    <property type="match status" value="1"/>
</dbReference>
<dbReference type="CDD" id="cd12105">
    <property type="entry name" value="HmuY"/>
    <property type="match status" value="1"/>
</dbReference>
<evidence type="ECO:0000313" key="2">
    <source>
        <dbReference type="EMBL" id="SFB71089.1"/>
    </source>
</evidence>
<dbReference type="EMBL" id="FOLE01000001">
    <property type="protein sequence ID" value="SFB71089.1"/>
    <property type="molecule type" value="Genomic_DNA"/>
</dbReference>
<dbReference type="STRING" id="927664.SAMN05421780_10138"/>